<dbReference type="SMART" id="SM00248">
    <property type="entry name" value="ANK"/>
    <property type="match status" value="3"/>
</dbReference>
<dbReference type="InterPro" id="IPR002110">
    <property type="entry name" value="Ankyrin_rpt"/>
</dbReference>
<evidence type="ECO:0000256" key="2">
    <source>
        <dbReference type="PROSITE-ProRule" id="PRU00023"/>
    </source>
</evidence>
<dbReference type="InterPro" id="IPR036770">
    <property type="entry name" value="Ankyrin_rpt-contain_sf"/>
</dbReference>
<keyword evidence="2" id="KW-0040">ANK repeat</keyword>
<dbReference type="Pfam" id="PF23397">
    <property type="entry name" value="DUF7104"/>
    <property type="match status" value="3"/>
</dbReference>
<dbReference type="SUPFAM" id="SSF48403">
    <property type="entry name" value="Ankyrin repeat"/>
    <property type="match status" value="1"/>
</dbReference>
<evidence type="ECO:0000313" key="6">
    <source>
        <dbReference type="EMBL" id="KAF4459207.1"/>
    </source>
</evidence>
<protein>
    <submittedName>
        <fullName evidence="6">Ankyrin repeat-containing domain</fullName>
    </submittedName>
</protein>
<organism evidence="6 7">
    <name type="scientific">Fusarium albosuccineum</name>
    <dbReference type="NCBI Taxonomy" id="1237068"/>
    <lineage>
        <taxon>Eukaryota</taxon>
        <taxon>Fungi</taxon>
        <taxon>Dikarya</taxon>
        <taxon>Ascomycota</taxon>
        <taxon>Pezizomycotina</taxon>
        <taxon>Sordariomycetes</taxon>
        <taxon>Hypocreomycetidae</taxon>
        <taxon>Hypocreales</taxon>
        <taxon>Nectriaceae</taxon>
        <taxon>Fusarium</taxon>
        <taxon>Fusarium decemcellulare species complex</taxon>
    </lineage>
</organism>
<dbReference type="PANTHER" id="PTHR10039:SF17">
    <property type="entry name" value="FUNGAL STAND N-TERMINAL GOODBYE DOMAIN-CONTAINING PROTEIN-RELATED"/>
    <property type="match status" value="1"/>
</dbReference>
<dbReference type="PROSITE" id="PS50088">
    <property type="entry name" value="ANK_REPEAT"/>
    <property type="match status" value="1"/>
</dbReference>
<dbReference type="Proteomes" id="UP000554235">
    <property type="component" value="Unassembled WGS sequence"/>
</dbReference>
<dbReference type="Gene3D" id="1.25.40.20">
    <property type="entry name" value="Ankyrin repeat-containing domain"/>
    <property type="match status" value="1"/>
</dbReference>
<gene>
    <name evidence="6" type="ORF">FALBO_14039</name>
</gene>
<dbReference type="Pfam" id="PF17100">
    <property type="entry name" value="NACHT_N"/>
    <property type="match status" value="1"/>
</dbReference>
<keyword evidence="1" id="KW-0677">Repeat</keyword>
<evidence type="ECO:0000259" key="5">
    <source>
        <dbReference type="Pfam" id="PF24883"/>
    </source>
</evidence>
<keyword evidence="7" id="KW-1185">Reference proteome</keyword>
<dbReference type="PROSITE" id="PS50297">
    <property type="entry name" value="ANK_REP_REGION"/>
    <property type="match status" value="1"/>
</dbReference>
<dbReference type="PANTHER" id="PTHR10039">
    <property type="entry name" value="AMELOGENIN"/>
    <property type="match status" value="1"/>
</dbReference>
<dbReference type="InterPro" id="IPR055530">
    <property type="entry name" value="DUF7104"/>
</dbReference>
<feature type="region of interest" description="Disordered" evidence="3">
    <location>
        <begin position="292"/>
        <end position="314"/>
    </location>
</feature>
<dbReference type="Pfam" id="PF12796">
    <property type="entry name" value="Ank_2"/>
    <property type="match status" value="1"/>
</dbReference>
<dbReference type="Pfam" id="PF24883">
    <property type="entry name" value="NPHP3_N"/>
    <property type="match status" value="1"/>
</dbReference>
<evidence type="ECO:0000259" key="4">
    <source>
        <dbReference type="Pfam" id="PF17100"/>
    </source>
</evidence>
<feature type="region of interest" description="Disordered" evidence="3">
    <location>
        <begin position="1"/>
        <end position="20"/>
    </location>
</feature>
<sequence length="1091" mass="123519">MATTSIGSASQNDSASRKPQDMGDLWELAYKRLKSGKETEDLVKDYEAFLLQKYLLSTRPDDPPPTTQMVQVVVGQLTEKRDERKWEFNLLGMKVKVREHTEKLLRFLAWADTIVKDAISTQPYAALAWSAVTMLIPLAQNEMGKHEKMIEGFAVINDIQLYWKVGQETYFQASKESTSQQLVDALVEVYSNIFKYQITAILHLAKSQFKRAFAALSLDWADQAEAIRALSKRCSDKMPLAQHLQNQHNAEVLQKQIDASVDILGKILESLRPDRTETRKYEEDSAKSELLRDLIPKPEDEKDKSNYESDKNFNPQRLKDTCEWLLQDKLDRFQNWRDRMDPALLLVYAGPGCGKSVLSRCLIDEGLLSTRPIASTTCYFFFKDGLSNRNNGASAMAAILHQLFSHDPSGELIKIALPYHKTWGQSLAKNLDQLWQIFLECVKSPEAGHVVCVLDALDECTQDSDKLVDKIKQFCCEQQVADERRVKFFITCRPYDHILDSLEFPPNDDLSTSFRVDESSDDIRRDIDRVIDHQIHFSDVGKRLSSSDKDLVSQKLISMENRTYLSKIDKSLISSLPSSVWDAYEEILSRNQDEEQTELLLRIVLAAERPLTLDEANYALTLASAEPQGFASHDELMQDLWSADSISSVIQNLCGLFISVYDRKLYFIHQTAESFLVDPKPERKWKGRFSHGSAHETLGLCCVRYLNLMRGIRTENVAGREWKPSHFIDYCAANWISYFISLGEPSTLVRKEARKVWGTPDELCKWWIPNWRSHNKSAANGDFWRKAPDLTLVSYFGLLPLVCDILGETDTDLKHVSPIGTPLQAAVAQGHDRVVKFLLDKGADANLGGGLWSTLLIAASSEGHANVVRTLLMKKHGVNINVRDGFSSALDHALRRANMKLVDCFLKERDDCDITEDTVLAAFQSPQATQAIKALLEYRRDAIRITENVISGAEDFGSEALELLLREVPHTLEINDRVVQNLFESFDANIVRLVFELRPGDIEITDSLLEAAAGSYAGVSTLKWLLDEHGEKVNVTEDVVISAAENKVHGYDLFAVLWEKRRGQVKLTDSVVRAAQGNEWWGAQILELARS</sequence>
<evidence type="ECO:0000256" key="3">
    <source>
        <dbReference type="SAM" id="MobiDB-lite"/>
    </source>
</evidence>
<name>A0A8H4L002_9HYPO</name>
<dbReference type="InterPro" id="IPR056884">
    <property type="entry name" value="NPHP3-like_N"/>
</dbReference>
<evidence type="ECO:0000313" key="7">
    <source>
        <dbReference type="Proteomes" id="UP000554235"/>
    </source>
</evidence>
<comment type="caution">
    <text evidence="6">The sequence shown here is derived from an EMBL/GenBank/DDBJ whole genome shotgun (WGS) entry which is preliminary data.</text>
</comment>
<proteinExistence type="predicted"/>
<dbReference type="Gene3D" id="3.40.50.300">
    <property type="entry name" value="P-loop containing nucleotide triphosphate hydrolases"/>
    <property type="match status" value="1"/>
</dbReference>
<reference evidence="6 7" key="1">
    <citation type="submission" date="2020-01" db="EMBL/GenBank/DDBJ databases">
        <title>Identification and distribution of gene clusters putatively required for synthesis of sphingolipid metabolism inhibitors in phylogenetically diverse species of the filamentous fungus Fusarium.</title>
        <authorList>
            <person name="Kim H.-S."/>
            <person name="Busman M."/>
            <person name="Brown D.W."/>
            <person name="Divon H."/>
            <person name="Uhlig S."/>
            <person name="Proctor R.H."/>
        </authorList>
    </citation>
    <scope>NUCLEOTIDE SEQUENCE [LARGE SCALE GENOMIC DNA]</scope>
    <source>
        <strain evidence="6 7">NRRL 20459</strain>
    </source>
</reference>
<dbReference type="AlphaFoldDB" id="A0A8H4L002"/>
<accession>A0A8H4L002</accession>
<dbReference type="InterPro" id="IPR027417">
    <property type="entry name" value="P-loop_NTPase"/>
</dbReference>
<dbReference type="OrthoDB" id="163438at2759"/>
<evidence type="ECO:0000256" key="1">
    <source>
        <dbReference type="ARBA" id="ARBA00022737"/>
    </source>
</evidence>
<feature type="domain" description="NWD NACHT-NTPase N-terminal" evidence="4">
    <location>
        <begin position="24"/>
        <end position="229"/>
    </location>
</feature>
<dbReference type="InterPro" id="IPR031359">
    <property type="entry name" value="NACHT_N"/>
</dbReference>
<feature type="domain" description="Nephrocystin 3-like N-terminal" evidence="5">
    <location>
        <begin position="320"/>
        <end position="493"/>
    </location>
</feature>
<feature type="repeat" description="ANK" evidence="2">
    <location>
        <begin position="821"/>
        <end position="850"/>
    </location>
</feature>
<feature type="compositionally biased region" description="Polar residues" evidence="3">
    <location>
        <begin position="1"/>
        <end position="14"/>
    </location>
</feature>
<dbReference type="EMBL" id="JAADYS010002225">
    <property type="protein sequence ID" value="KAF4459207.1"/>
    <property type="molecule type" value="Genomic_DNA"/>
</dbReference>